<proteinExistence type="predicted"/>
<dbReference type="Proteomes" id="UP000199550">
    <property type="component" value="Unassembled WGS sequence"/>
</dbReference>
<gene>
    <name evidence="1" type="ORF">SAMN04488004_1357</name>
</gene>
<evidence type="ECO:0000313" key="1">
    <source>
        <dbReference type="EMBL" id="SFL63766.1"/>
    </source>
</evidence>
<dbReference type="RefSeq" id="WP_090191769.1">
    <property type="nucleotide sequence ID" value="NZ_FOTF01000035.1"/>
</dbReference>
<accession>A0A1I4JCB5</accession>
<keyword evidence="2" id="KW-1185">Reference proteome</keyword>
<protein>
    <recommendedName>
        <fullName evidence="3">GYD domain-containing protein</fullName>
    </recommendedName>
</protein>
<dbReference type="EMBL" id="FOTF01000035">
    <property type="protein sequence ID" value="SFL63766.1"/>
    <property type="molecule type" value="Genomic_DNA"/>
</dbReference>
<dbReference type="OrthoDB" id="7862609at2"/>
<organism evidence="1 2">
    <name type="scientific">Loktanella salsilacus</name>
    <dbReference type="NCBI Taxonomy" id="195913"/>
    <lineage>
        <taxon>Bacteria</taxon>
        <taxon>Pseudomonadati</taxon>
        <taxon>Pseudomonadota</taxon>
        <taxon>Alphaproteobacteria</taxon>
        <taxon>Rhodobacterales</taxon>
        <taxon>Roseobacteraceae</taxon>
        <taxon>Loktanella</taxon>
    </lineage>
</organism>
<dbReference type="AlphaFoldDB" id="A0A1I4JCB5"/>
<reference evidence="1 2" key="1">
    <citation type="submission" date="2016-10" db="EMBL/GenBank/DDBJ databases">
        <authorList>
            <person name="de Groot N.N."/>
        </authorList>
    </citation>
    <scope>NUCLEOTIDE SEQUENCE [LARGE SCALE GENOMIC DNA]</scope>
    <source>
        <strain evidence="1 2">DSM 16199</strain>
    </source>
</reference>
<evidence type="ECO:0000313" key="2">
    <source>
        <dbReference type="Proteomes" id="UP000199550"/>
    </source>
</evidence>
<sequence length="94" mass="10358">MSYYSVSHWDTTDWTDEMEAIARDKYVPMIKGLGAESVDMVRTGDVSFLVVSKYSDAAAGEAAQARIDEIRSQATQELPMKMSSVHRGSTFASS</sequence>
<evidence type="ECO:0008006" key="3">
    <source>
        <dbReference type="Google" id="ProtNLM"/>
    </source>
</evidence>
<name>A0A1I4JCB5_9RHOB</name>